<dbReference type="Proteomes" id="UP001500282">
    <property type="component" value="Unassembled WGS sequence"/>
</dbReference>
<reference evidence="2 3" key="1">
    <citation type="journal article" date="2019" name="Int. J. Syst. Evol. Microbiol.">
        <title>The Global Catalogue of Microorganisms (GCM) 10K type strain sequencing project: providing services to taxonomists for standard genome sequencing and annotation.</title>
        <authorList>
            <consortium name="The Broad Institute Genomics Platform"/>
            <consortium name="The Broad Institute Genome Sequencing Center for Infectious Disease"/>
            <person name="Wu L."/>
            <person name="Ma J."/>
        </authorList>
    </citation>
    <scope>NUCLEOTIDE SEQUENCE [LARGE SCALE GENOMIC DNA]</scope>
    <source>
        <strain evidence="2 3">JCM 11448</strain>
    </source>
</reference>
<sequence>MRLRRKVSVALGAVALLAGASITQAHASGPATSSGLSSCPSGYACFWGWSGYAGNMGKVAGNNSDYRALTSSSDGCGSTWNNCIRSVANRGTQCTVDFYDDYNYGKSNRWHSLSRGDEVSDFATGYNDAGFNDVISSNKWCSS</sequence>
<evidence type="ECO:0000313" key="2">
    <source>
        <dbReference type="EMBL" id="GAA1274413.1"/>
    </source>
</evidence>
<evidence type="ECO:0008006" key="4">
    <source>
        <dbReference type="Google" id="ProtNLM"/>
    </source>
</evidence>
<feature type="signal peptide" evidence="1">
    <location>
        <begin position="1"/>
        <end position="27"/>
    </location>
</feature>
<keyword evidence="3" id="KW-1185">Reference proteome</keyword>
<accession>A0ABN1X1R2</accession>
<dbReference type="Pfam" id="PF03995">
    <property type="entry name" value="Inhibitor_I36"/>
    <property type="match status" value="1"/>
</dbReference>
<evidence type="ECO:0000256" key="1">
    <source>
        <dbReference type="SAM" id="SignalP"/>
    </source>
</evidence>
<keyword evidence="1" id="KW-0732">Signal</keyword>
<organism evidence="2 3">
    <name type="scientific">Streptomyces javensis</name>
    <dbReference type="NCBI Taxonomy" id="114698"/>
    <lineage>
        <taxon>Bacteria</taxon>
        <taxon>Bacillati</taxon>
        <taxon>Actinomycetota</taxon>
        <taxon>Actinomycetes</taxon>
        <taxon>Kitasatosporales</taxon>
        <taxon>Streptomycetaceae</taxon>
        <taxon>Streptomyces</taxon>
        <taxon>Streptomyces violaceusniger group</taxon>
    </lineage>
</organism>
<gene>
    <name evidence="2" type="ORF">GCM10009579_36700</name>
</gene>
<feature type="chain" id="PRO_5047123892" description="Peptidase inhibitor family I36" evidence="1">
    <location>
        <begin position="28"/>
        <end position="143"/>
    </location>
</feature>
<dbReference type="Gene3D" id="2.60.20.10">
    <property type="entry name" value="Crystallins"/>
    <property type="match status" value="1"/>
</dbReference>
<proteinExistence type="predicted"/>
<comment type="caution">
    <text evidence="2">The sequence shown here is derived from an EMBL/GenBank/DDBJ whole genome shotgun (WGS) entry which is preliminary data.</text>
</comment>
<dbReference type="EMBL" id="BAAAIH010000018">
    <property type="protein sequence ID" value="GAA1274413.1"/>
    <property type="molecule type" value="Genomic_DNA"/>
</dbReference>
<name>A0ABN1X1R2_9ACTN</name>
<protein>
    <recommendedName>
        <fullName evidence="4">Peptidase inhibitor family I36</fullName>
    </recommendedName>
</protein>
<evidence type="ECO:0000313" key="3">
    <source>
        <dbReference type="Proteomes" id="UP001500282"/>
    </source>
</evidence>